<evidence type="ECO:0000313" key="2">
    <source>
        <dbReference type="Proteomes" id="UP000595814"/>
    </source>
</evidence>
<gene>
    <name evidence="1" type="ORF">JFY71_09240</name>
</gene>
<accession>A0AC61MT48</accession>
<protein>
    <submittedName>
        <fullName evidence="1">Uncharacterized protein</fullName>
    </submittedName>
</protein>
<evidence type="ECO:0000313" key="1">
    <source>
        <dbReference type="EMBL" id="QQK07473.1"/>
    </source>
</evidence>
<organism evidence="1 2">
    <name type="scientific">Miniphocaeibacter halophilus</name>
    <dbReference type="NCBI Taxonomy" id="2931922"/>
    <lineage>
        <taxon>Bacteria</taxon>
        <taxon>Bacillati</taxon>
        <taxon>Bacillota</taxon>
        <taxon>Tissierellia</taxon>
        <taxon>Tissierellales</taxon>
        <taxon>Peptoniphilaceae</taxon>
        <taxon>Miniphocaeibacter</taxon>
    </lineage>
</organism>
<dbReference type="EMBL" id="CP066744">
    <property type="protein sequence ID" value="QQK07473.1"/>
    <property type="molecule type" value="Genomic_DNA"/>
</dbReference>
<keyword evidence="2" id="KW-1185">Reference proteome</keyword>
<sequence length="456" mass="54972">MKLDMFQFIDSSVDYINTKKDFINYVAKEVNRFFYKLLENDDFFLNSNYRIKMDNSIKEKMLRQNFFNKLDHPREVLDYLNDIVGVRLECRFNSDEEIIFNRIKEAFHIKGDGEYFKTKFNDNIFLNMSEEQPQYQKNGFEIYKIDGKFIDGEEELLFELQIKSMVNVFWGEIDHRILYKNFNYMITEDFIRNIMYSIKSNLEMVDNQLNTIYNRLKDIEESKTENTKSQLKSILSKSVHDTYILKLKNETGLLIDLRLISDLVVDFLFAKLKIDDDISFNNSIIELFDTINQLNRKKMVFGKNIVIDNIKYRNNLNKKLGKVMENSINKDFRWNLCLKIIFDLIKDEDSVVFVQFVDYIVHTISYRVGKAVKDINLSKRDRHKLKYDLLNIIIEFYCRDFDINYFNIEDMRKLQENIEKFLENISKPEDLLDLDIEEFEDMLYKQYIYANRVIKE</sequence>
<proteinExistence type="predicted"/>
<reference evidence="1 2" key="1">
    <citation type="journal article" date="2022" name="Int. J. Syst. Evol. Microbiol.">
        <title>Miniphocaeibacter halophilus sp. nov., an ammonium-tolerant acetate-producing bacterium isolated from a biogas system.</title>
        <authorList>
            <person name="Schnurer A."/>
            <person name="Singh A."/>
            <person name="Bi S."/>
            <person name="Qiao W."/>
            <person name="Westerholm M."/>
        </authorList>
    </citation>
    <scope>NUCLEOTIDE SEQUENCE [LARGE SCALE GENOMIC DNA]</scope>
    <source>
        <strain evidence="1 2">AMB_01</strain>
    </source>
</reference>
<name>A0AC61MT48_9FIRM</name>
<dbReference type="Proteomes" id="UP000595814">
    <property type="component" value="Chromosome"/>
</dbReference>